<keyword evidence="1" id="KW-0812">Transmembrane</keyword>
<accession>A0A1L9PD26</accession>
<keyword evidence="1" id="KW-0472">Membrane</keyword>
<dbReference type="AlphaFoldDB" id="A0A1L9PD26"/>
<dbReference type="SUPFAM" id="SSF47616">
    <property type="entry name" value="GST C-terminal domain-like"/>
    <property type="match status" value="1"/>
</dbReference>
<name>A0A1L9PD26_ASPVE</name>
<feature type="transmembrane region" description="Helical" evidence="1">
    <location>
        <begin position="20"/>
        <end position="40"/>
    </location>
</feature>
<proteinExistence type="predicted"/>
<dbReference type="GeneID" id="63721670"/>
<sequence length="275" mass="31098">MTAATRLLKKLRRHERDPCLYIYPFSIPCLAVHFTIVLALRGKLRPSRDLSHLGYRLVNIEKHENLREWYLVEVNALGRVPTLTGKSLPSPITDALSIVYWVCDQCPGLLPKEHQTEICRLLSQLHETIDGYTAANPAVEDFLTNHDITDTHREALEYKRDRQMKQREMVAMNISAGNSMTGNSVAFLAEIVALRNKYSRGGTWIFGDKIGPTVLDAHVVPFIARLLDINLDELVPPELRAYANTVRKLPPGQEALGKRPTVWDPSLGSIDEIRL</sequence>
<dbReference type="RefSeq" id="XP_040665200.1">
    <property type="nucleotide sequence ID" value="XM_040806159.1"/>
</dbReference>
<dbReference type="OrthoDB" id="412788at2759"/>
<keyword evidence="1" id="KW-1133">Transmembrane helix</keyword>
<organism evidence="2 3">
    <name type="scientific">Aspergillus versicolor CBS 583.65</name>
    <dbReference type="NCBI Taxonomy" id="1036611"/>
    <lineage>
        <taxon>Eukaryota</taxon>
        <taxon>Fungi</taxon>
        <taxon>Dikarya</taxon>
        <taxon>Ascomycota</taxon>
        <taxon>Pezizomycotina</taxon>
        <taxon>Eurotiomycetes</taxon>
        <taxon>Eurotiomycetidae</taxon>
        <taxon>Eurotiales</taxon>
        <taxon>Aspergillaceae</taxon>
        <taxon>Aspergillus</taxon>
        <taxon>Aspergillus subgen. Nidulantes</taxon>
    </lineage>
</organism>
<dbReference type="Proteomes" id="UP000184073">
    <property type="component" value="Unassembled WGS sequence"/>
</dbReference>
<evidence type="ECO:0000313" key="3">
    <source>
        <dbReference type="Proteomes" id="UP000184073"/>
    </source>
</evidence>
<dbReference type="Gene3D" id="3.40.30.10">
    <property type="entry name" value="Glutaredoxin"/>
    <property type="match status" value="1"/>
</dbReference>
<evidence type="ECO:0000313" key="2">
    <source>
        <dbReference type="EMBL" id="OJI99437.1"/>
    </source>
</evidence>
<keyword evidence="3" id="KW-1185">Reference proteome</keyword>
<gene>
    <name evidence="2" type="ORF">ASPVEDRAFT_124183</name>
</gene>
<evidence type="ECO:0000256" key="1">
    <source>
        <dbReference type="SAM" id="Phobius"/>
    </source>
</evidence>
<dbReference type="InterPro" id="IPR036282">
    <property type="entry name" value="Glutathione-S-Trfase_C_sf"/>
</dbReference>
<dbReference type="EMBL" id="KV878126">
    <property type="protein sequence ID" value="OJI99437.1"/>
    <property type="molecule type" value="Genomic_DNA"/>
</dbReference>
<reference evidence="3" key="1">
    <citation type="journal article" date="2017" name="Genome Biol.">
        <title>Comparative genomics reveals high biological diversity and specific adaptations in the industrially and medically important fungal genus Aspergillus.</title>
        <authorList>
            <person name="de Vries R.P."/>
            <person name="Riley R."/>
            <person name="Wiebenga A."/>
            <person name="Aguilar-Osorio G."/>
            <person name="Amillis S."/>
            <person name="Uchima C.A."/>
            <person name="Anderluh G."/>
            <person name="Asadollahi M."/>
            <person name="Askin M."/>
            <person name="Barry K."/>
            <person name="Battaglia E."/>
            <person name="Bayram O."/>
            <person name="Benocci T."/>
            <person name="Braus-Stromeyer S.A."/>
            <person name="Caldana C."/>
            <person name="Canovas D."/>
            <person name="Cerqueira G.C."/>
            <person name="Chen F."/>
            <person name="Chen W."/>
            <person name="Choi C."/>
            <person name="Clum A."/>
            <person name="Dos Santos R.A."/>
            <person name="Damasio A.R."/>
            <person name="Diallinas G."/>
            <person name="Emri T."/>
            <person name="Fekete E."/>
            <person name="Flipphi M."/>
            <person name="Freyberg S."/>
            <person name="Gallo A."/>
            <person name="Gournas C."/>
            <person name="Habgood R."/>
            <person name="Hainaut M."/>
            <person name="Harispe M.L."/>
            <person name="Henrissat B."/>
            <person name="Hilden K.S."/>
            <person name="Hope R."/>
            <person name="Hossain A."/>
            <person name="Karabika E."/>
            <person name="Karaffa L."/>
            <person name="Karanyi Z."/>
            <person name="Krasevec N."/>
            <person name="Kuo A."/>
            <person name="Kusch H."/>
            <person name="LaButti K."/>
            <person name="Lagendijk E.L."/>
            <person name="Lapidus A."/>
            <person name="Levasseur A."/>
            <person name="Lindquist E."/>
            <person name="Lipzen A."/>
            <person name="Logrieco A.F."/>
            <person name="MacCabe A."/>
            <person name="Maekelae M.R."/>
            <person name="Malavazi I."/>
            <person name="Melin P."/>
            <person name="Meyer V."/>
            <person name="Mielnichuk N."/>
            <person name="Miskei M."/>
            <person name="Molnar A.P."/>
            <person name="Mule G."/>
            <person name="Ngan C.Y."/>
            <person name="Orejas M."/>
            <person name="Orosz E."/>
            <person name="Ouedraogo J.P."/>
            <person name="Overkamp K.M."/>
            <person name="Park H.-S."/>
            <person name="Perrone G."/>
            <person name="Piumi F."/>
            <person name="Punt P.J."/>
            <person name="Ram A.F."/>
            <person name="Ramon A."/>
            <person name="Rauscher S."/>
            <person name="Record E."/>
            <person name="Riano-Pachon D.M."/>
            <person name="Robert V."/>
            <person name="Roehrig J."/>
            <person name="Ruller R."/>
            <person name="Salamov A."/>
            <person name="Salih N.S."/>
            <person name="Samson R.A."/>
            <person name="Sandor E."/>
            <person name="Sanguinetti M."/>
            <person name="Schuetze T."/>
            <person name="Sepcic K."/>
            <person name="Shelest E."/>
            <person name="Sherlock G."/>
            <person name="Sophianopoulou V."/>
            <person name="Squina F.M."/>
            <person name="Sun H."/>
            <person name="Susca A."/>
            <person name="Todd R.B."/>
            <person name="Tsang A."/>
            <person name="Unkles S.E."/>
            <person name="van de Wiele N."/>
            <person name="van Rossen-Uffink D."/>
            <person name="Oliveira J.V."/>
            <person name="Vesth T.C."/>
            <person name="Visser J."/>
            <person name="Yu J.-H."/>
            <person name="Zhou M."/>
            <person name="Andersen M.R."/>
            <person name="Archer D.B."/>
            <person name="Baker S.E."/>
            <person name="Benoit I."/>
            <person name="Brakhage A.A."/>
            <person name="Braus G.H."/>
            <person name="Fischer R."/>
            <person name="Frisvad J.C."/>
            <person name="Goldman G.H."/>
            <person name="Houbraken J."/>
            <person name="Oakley B."/>
            <person name="Pocsi I."/>
            <person name="Scazzocchio C."/>
            <person name="Seiboth B."/>
            <person name="vanKuyk P.A."/>
            <person name="Wortman J."/>
            <person name="Dyer P.S."/>
            <person name="Grigoriev I.V."/>
        </authorList>
    </citation>
    <scope>NUCLEOTIDE SEQUENCE [LARGE SCALE GENOMIC DNA]</scope>
    <source>
        <strain evidence="3">CBS 583.65</strain>
    </source>
</reference>
<protein>
    <recommendedName>
        <fullName evidence="4">GST N-terminal domain-containing protein</fullName>
    </recommendedName>
</protein>
<dbReference type="Gene3D" id="1.20.1050.10">
    <property type="match status" value="1"/>
</dbReference>
<dbReference type="CDD" id="cd00570">
    <property type="entry name" value="GST_N_family"/>
    <property type="match status" value="1"/>
</dbReference>
<evidence type="ECO:0008006" key="4">
    <source>
        <dbReference type="Google" id="ProtNLM"/>
    </source>
</evidence>
<dbReference type="VEuPathDB" id="FungiDB:ASPVEDRAFT_124183"/>